<reference evidence="6" key="1">
    <citation type="journal article" date="2010" name="Science">
        <title>Plasticity of animal genome architecture unmasked by rapid evolution of a pelagic tunicate.</title>
        <authorList>
            <person name="Denoeud F."/>
            <person name="Henriet S."/>
            <person name="Mungpakdee S."/>
            <person name="Aury J.M."/>
            <person name="Da Silva C."/>
            <person name="Brinkmann H."/>
            <person name="Mikhaleva J."/>
            <person name="Olsen L.C."/>
            <person name="Jubin C."/>
            <person name="Canestro C."/>
            <person name="Bouquet J.M."/>
            <person name="Danks G."/>
            <person name="Poulain J."/>
            <person name="Campsteijn C."/>
            <person name="Adamski M."/>
            <person name="Cross I."/>
            <person name="Yadetie F."/>
            <person name="Muffato M."/>
            <person name="Louis A."/>
            <person name="Butcher S."/>
            <person name="Tsagkogeorga G."/>
            <person name="Konrad A."/>
            <person name="Singh S."/>
            <person name="Jensen M.F."/>
            <person name="Cong E.H."/>
            <person name="Eikeseth-Otteraa H."/>
            <person name="Noel B."/>
            <person name="Anthouard V."/>
            <person name="Porcel B.M."/>
            <person name="Kachouri-Lafond R."/>
            <person name="Nishino A."/>
            <person name="Ugolini M."/>
            <person name="Chourrout P."/>
            <person name="Nishida H."/>
            <person name="Aasland R."/>
            <person name="Huzurbazar S."/>
            <person name="Westhof E."/>
            <person name="Delsuc F."/>
            <person name="Lehrach H."/>
            <person name="Reinhardt R."/>
            <person name="Weissenbach J."/>
            <person name="Roy S.W."/>
            <person name="Artiguenave F."/>
            <person name="Postlethwait J.H."/>
            <person name="Manak J.R."/>
            <person name="Thompson E.M."/>
            <person name="Jaillon O."/>
            <person name="Du Pasquier L."/>
            <person name="Boudinot P."/>
            <person name="Liberles D.A."/>
            <person name="Volff J.N."/>
            <person name="Philippe H."/>
            <person name="Lenhard B."/>
            <person name="Roest Crollius H."/>
            <person name="Wincker P."/>
            <person name="Chourrout D."/>
        </authorList>
    </citation>
    <scope>NUCLEOTIDE SEQUENCE [LARGE SCALE GENOMIC DNA]</scope>
</reference>
<dbReference type="PROSITE" id="PS50835">
    <property type="entry name" value="IG_LIKE"/>
    <property type="match status" value="5"/>
</dbReference>
<feature type="region of interest" description="Disordered" evidence="4">
    <location>
        <begin position="1022"/>
        <end position="1067"/>
    </location>
</feature>
<dbReference type="SMART" id="SM00409">
    <property type="entry name" value="IG"/>
    <property type="match status" value="7"/>
</dbReference>
<proteinExistence type="predicted"/>
<feature type="region of interest" description="Disordered" evidence="4">
    <location>
        <begin position="1"/>
        <end position="27"/>
    </location>
</feature>
<dbReference type="OrthoDB" id="6626656at2759"/>
<name>E4XW87_OIKDI</name>
<dbReference type="Gene3D" id="2.60.40.10">
    <property type="entry name" value="Immunoglobulins"/>
    <property type="match status" value="7"/>
</dbReference>
<accession>E4XW87</accession>
<feature type="domain" description="Ig-like" evidence="5">
    <location>
        <begin position="611"/>
        <end position="693"/>
    </location>
</feature>
<evidence type="ECO:0000256" key="2">
    <source>
        <dbReference type="ARBA" id="ARBA00023157"/>
    </source>
</evidence>
<dbReference type="SUPFAM" id="SSF48726">
    <property type="entry name" value="Immunoglobulin"/>
    <property type="match status" value="7"/>
</dbReference>
<evidence type="ECO:0000256" key="1">
    <source>
        <dbReference type="ARBA" id="ARBA00022729"/>
    </source>
</evidence>
<feature type="compositionally biased region" description="Polar residues" evidence="4">
    <location>
        <begin position="110"/>
        <end position="130"/>
    </location>
</feature>
<evidence type="ECO:0000313" key="7">
    <source>
        <dbReference type="Proteomes" id="UP000001307"/>
    </source>
</evidence>
<keyword evidence="2" id="KW-1015">Disulfide bond</keyword>
<feature type="region of interest" description="Disordered" evidence="4">
    <location>
        <begin position="314"/>
        <end position="340"/>
    </location>
</feature>
<feature type="compositionally biased region" description="Basic and acidic residues" evidence="4">
    <location>
        <begin position="147"/>
        <end position="159"/>
    </location>
</feature>
<dbReference type="AlphaFoldDB" id="E4XW87"/>
<dbReference type="Proteomes" id="UP000001307">
    <property type="component" value="Unassembled WGS sequence"/>
</dbReference>
<organism evidence="6">
    <name type="scientific">Oikopleura dioica</name>
    <name type="common">Tunicate</name>
    <dbReference type="NCBI Taxonomy" id="34765"/>
    <lineage>
        <taxon>Eukaryota</taxon>
        <taxon>Metazoa</taxon>
        <taxon>Chordata</taxon>
        <taxon>Tunicata</taxon>
        <taxon>Appendicularia</taxon>
        <taxon>Copelata</taxon>
        <taxon>Oikopleuridae</taxon>
        <taxon>Oikopleura</taxon>
    </lineage>
</organism>
<feature type="compositionally biased region" description="Low complexity" evidence="4">
    <location>
        <begin position="935"/>
        <end position="947"/>
    </location>
</feature>
<dbReference type="InterPro" id="IPR007110">
    <property type="entry name" value="Ig-like_dom"/>
</dbReference>
<dbReference type="InterPro" id="IPR013098">
    <property type="entry name" value="Ig_I-set"/>
</dbReference>
<keyword evidence="7" id="KW-1185">Reference proteome</keyword>
<dbReference type="PANTHER" id="PTHR45080">
    <property type="entry name" value="CONTACTIN 5"/>
    <property type="match status" value="1"/>
</dbReference>
<dbReference type="InParanoid" id="E4XW87"/>
<feature type="domain" description="Ig-like" evidence="5">
    <location>
        <begin position="339"/>
        <end position="423"/>
    </location>
</feature>
<gene>
    <name evidence="6" type="ORF">GSOID_T00006903001</name>
</gene>
<dbReference type="EMBL" id="FN653237">
    <property type="protein sequence ID" value="CBY13942.1"/>
    <property type="molecule type" value="Genomic_DNA"/>
</dbReference>
<feature type="domain" description="Ig-like" evidence="5">
    <location>
        <begin position="819"/>
        <end position="908"/>
    </location>
</feature>
<feature type="compositionally biased region" description="Basic and acidic residues" evidence="4">
    <location>
        <begin position="318"/>
        <end position="328"/>
    </location>
</feature>
<feature type="domain" description="Ig-like" evidence="5">
    <location>
        <begin position="525"/>
        <end position="605"/>
    </location>
</feature>
<sequence length="1161" mass="127016">MQSNKYPKRQKEQYRARNMQSKDAGRYQLKASNALGRQQCSLTVEVGGYTGDLVHPSAALEETTFKVKVDPTIPPGAVPRLPSVGFAPKPSAPAARRSEASRSKEDVKSKLSSTAASTELLQPVHSSTPLKPSEDTRSTAAPIVSEEAPKYESSEKSSKESTPICEKSPETFTAQEPVPEREVEVSEQAESVPASDCESAASENEEALEPEEEPIPAVESKIRVLQPLEDIETDIDEYIMLQCEFDSEGEVSWTLDNGALPSSTVVRQVGSLAKIRIRQVTSNDFGEYTATVKDARGAASTKCVLSKKCSRKASARQAESEPDAKSADENNEEEVGSAPRISELSNMTIKEGDDLQLELKVDSPSGYEVSWLYNDQVFQADDENMTVIDKFPELTRLILKDVIEEDSGDYVVKVTNEFGSSVSQCRVDVILLADPPKFLSAPDEVDCQFGSLVQINFAAENATHATLIVTDELKIPASINSDGVGQVDYEAAKDSPDYAVLLLVGAGGEAEHKVVFNLSAASKAPCFTERLHETRAEEGDSVLLEVAASGNPEPQFAWFKGDENLNISGPRLQLENISLEDAGRFSVQISNCAGSDKSTATLEVSKKPVKPSFINYPDNQTRHAGASIDLACSFDGIPDPKVNWFFENKKIDSTCDNGSSVIKIQEFGSIHVGNYRIEASNSAGKVTKSFCLELKAPSVEEEAEAEESEQAAPSNSLQFIEPLRDIQFDDGQTGVKWSVKTANVDAIKWFGPLGEIDFDCEDAEFQLESEGARESRSFSLVFAEVFPDDHGSYKVEIANAQESLSCSAELKVVPVGMEPKFNVRPKINGSVNIGELLAIKCEVEADPEPELVWIIGNKEIRESSSAYKLSKTKKEEHTFEYTLEIASVSAKEKGKAQVKAQNKNAALTCPFTIILNEEAGNSSTDDLRGNLKNSRVNPPRVEPVEPAAEQKDFRTLLKKSTKTPPAPKPASNKPGQIDFRNQLKNSVQTKAVTQDELRAHSGEQVDFRKSLKNNVTTKTLEQDELKKMAPEQKDFREKLKKKSDSPEPSSHEPAAKEPSPSPDTSKRPQIIELPAKTIECAVGDPFRIELKISGADKVTWLLGNDDVDADAEAGVYLDEDGENYSLRVEESMMEDRGLYTIIAENDHGQVTCQARVLVVAQ</sequence>
<dbReference type="InterPro" id="IPR003598">
    <property type="entry name" value="Ig_sub2"/>
</dbReference>
<protein>
    <recommendedName>
        <fullName evidence="5">Ig-like domain-containing protein</fullName>
    </recommendedName>
</protein>
<feature type="region of interest" description="Disordered" evidence="4">
    <location>
        <begin position="69"/>
        <end position="218"/>
    </location>
</feature>
<feature type="compositionally biased region" description="Basic and acidic residues" evidence="4">
    <location>
        <begin position="1022"/>
        <end position="1055"/>
    </location>
</feature>
<dbReference type="GO" id="GO:0007156">
    <property type="term" value="P:homophilic cell adhesion via plasma membrane adhesion molecules"/>
    <property type="evidence" value="ECO:0007669"/>
    <property type="project" value="TreeGrafter"/>
</dbReference>
<keyword evidence="1" id="KW-0732">Signal</keyword>
<dbReference type="InterPro" id="IPR003599">
    <property type="entry name" value="Ig_sub"/>
</dbReference>
<feature type="region of interest" description="Disordered" evidence="4">
    <location>
        <begin position="922"/>
        <end position="978"/>
    </location>
</feature>
<dbReference type="PANTHER" id="PTHR45080:SF8">
    <property type="entry name" value="IG-LIKE DOMAIN-CONTAINING PROTEIN"/>
    <property type="match status" value="1"/>
</dbReference>
<dbReference type="FunFam" id="2.60.40.10:FF:000032">
    <property type="entry name" value="palladin isoform X1"/>
    <property type="match status" value="1"/>
</dbReference>
<feature type="compositionally biased region" description="Acidic residues" evidence="4">
    <location>
        <begin position="203"/>
        <end position="214"/>
    </location>
</feature>
<evidence type="ECO:0000256" key="3">
    <source>
        <dbReference type="ARBA" id="ARBA00023319"/>
    </source>
</evidence>
<dbReference type="SMART" id="SM00408">
    <property type="entry name" value="IGc2"/>
    <property type="match status" value="5"/>
</dbReference>
<evidence type="ECO:0000313" key="6">
    <source>
        <dbReference type="EMBL" id="CBY13942.1"/>
    </source>
</evidence>
<evidence type="ECO:0000256" key="4">
    <source>
        <dbReference type="SAM" id="MobiDB-lite"/>
    </source>
</evidence>
<feature type="compositionally biased region" description="Basic and acidic residues" evidence="4">
    <location>
        <begin position="96"/>
        <end position="109"/>
    </location>
</feature>
<dbReference type="InterPro" id="IPR036179">
    <property type="entry name" value="Ig-like_dom_sf"/>
</dbReference>
<dbReference type="Pfam" id="PF07679">
    <property type="entry name" value="I-set"/>
    <property type="match status" value="6"/>
</dbReference>
<feature type="compositionally biased region" description="Basic and acidic residues" evidence="4">
    <location>
        <begin position="993"/>
        <end position="1009"/>
    </location>
</feature>
<feature type="domain" description="Ig-like" evidence="5">
    <location>
        <begin position="1053"/>
        <end position="1161"/>
    </location>
</feature>
<feature type="region of interest" description="Disordered" evidence="4">
    <location>
        <begin position="991"/>
        <end position="1010"/>
    </location>
</feature>
<dbReference type="GO" id="GO:0005886">
    <property type="term" value="C:plasma membrane"/>
    <property type="evidence" value="ECO:0007669"/>
    <property type="project" value="TreeGrafter"/>
</dbReference>
<keyword evidence="3" id="KW-0393">Immunoglobulin domain</keyword>
<dbReference type="InterPro" id="IPR013783">
    <property type="entry name" value="Ig-like_fold"/>
</dbReference>
<dbReference type="InterPro" id="IPR050958">
    <property type="entry name" value="Cell_Adh-Cytoskel_Orgn"/>
</dbReference>
<evidence type="ECO:0000259" key="5">
    <source>
        <dbReference type="PROSITE" id="PS50835"/>
    </source>
</evidence>